<dbReference type="Gene3D" id="3.20.20.190">
    <property type="entry name" value="Phosphatidylinositol (PI) phosphodiesterase"/>
    <property type="match status" value="1"/>
</dbReference>
<protein>
    <submittedName>
        <fullName evidence="1">Uncharacterized protein</fullName>
    </submittedName>
</protein>
<dbReference type="InterPro" id="IPR017946">
    <property type="entry name" value="PLC-like_Pdiesterase_TIM-brl"/>
</dbReference>
<dbReference type="PROSITE" id="PS50007">
    <property type="entry name" value="PIPLC_X_DOMAIN"/>
    <property type="match status" value="1"/>
</dbReference>
<dbReference type="Proteomes" id="UP001516400">
    <property type="component" value="Unassembled WGS sequence"/>
</dbReference>
<name>A0ABD2NEU7_9CUCU</name>
<comment type="caution">
    <text evidence="1">The sequence shown here is derived from an EMBL/GenBank/DDBJ whole genome shotgun (WGS) entry which is preliminary data.</text>
</comment>
<evidence type="ECO:0000313" key="2">
    <source>
        <dbReference type="Proteomes" id="UP001516400"/>
    </source>
</evidence>
<dbReference type="AlphaFoldDB" id="A0ABD2NEU7"/>
<gene>
    <name evidence="1" type="ORF">HHI36_012480</name>
</gene>
<accession>A0ABD2NEU7</accession>
<dbReference type="PANTHER" id="PTHR13593:SF103">
    <property type="entry name" value="RE10370P"/>
    <property type="match status" value="1"/>
</dbReference>
<keyword evidence="2" id="KW-1185">Reference proteome</keyword>
<organism evidence="1 2">
    <name type="scientific">Cryptolaemus montrouzieri</name>
    <dbReference type="NCBI Taxonomy" id="559131"/>
    <lineage>
        <taxon>Eukaryota</taxon>
        <taxon>Metazoa</taxon>
        <taxon>Ecdysozoa</taxon>
        <taxon>Arthropoda</taxon>
        <taxon>Hexapoda</taxon>
        <taxon>Insecta</taxon>
        <taxon>Pterygota</taxon>
        <taxon>Neoptera</taxon>
        <taxon>Endopterygota</taxon>
        <taxon>Coleoptera</taxon>
        <taxon>Polyphaga</taxon>
        <taxon>Cucujiformia</taxon>
        <taxon>Coccinelloidea</taxon>
        <taxon>Coccinellidae</taxon>
        <taxon>Scymninae</taxon>
        <taxon>Scymnini</taxon>
        <taxon>Cryptolaemus</taxon>
    </lineage>
</organism>
<dbReference type="EMBL" id="JABFTP020000103">
    <property type="protein sequence ID" value="KAL3277124.1"/>
    <property type="molecule type" value="Genomic_DNA"/>
</dbReference>
<dbReference type="PANTHER" id="PTHR13593">
    <property type="match status" value="1"/>
</dbReference>
<proteinExistence type="predicted"/>
<dbReference type="SUPFAM" id="SSF51695">
    <property type="entry name" value="PLC-like phosphodiesterases"/>
    <property type="match status" value="1"/>
</dbReference>
<evidence type="ECO:0000313" key="1">
    <source>
        <dbReference type="EMBL" id="KAL3277124.1"/>
    </source>
</evidence>
<sequence length="399" mass="46939">MSKRGSVYITVNSLKDAFIELNWENDERSIQPEYIALYNCDIRRTSVCETHLYVKIRARDYPRGYYRTQVKFSLTKLPGNWCYNATSPGNSGPQDLPYWIVSFTENLEIIDIQSMKIQPTWMGDNSNSLGHQHIGNLIIPGTHNSACCGGAPFFTKDYVLNQDKTIWEQLVFGIRYLDLRVACYFEVDDRPAFHINHDFIRVQRVDRVFEEIKKFLEKSPKEILIVDFHRFPRPKKWLNHLHEMFIHYTYNELGPYAYIRNSSVHPKGPTLNEIWAARKNIIFTHAEWSCTEKYLWLWPSIPHAWADTTCVASLKQYLENFLNRESTKQVTFHAVMAELTPTFKDVLLRRNKLRKLANDVNPNLTRWVREWNDIVNIVTSDFFLGNDLINLAIHINTNR</sequence>
<dbReference type="InterPro" id="IPR051057">
    <property type="entry name" value="PI-PLC_domain"/>
</dbReference>
<reference evidence="1 2" key="1">
    <citation type="journal article" date="2021" name="BMC Biol.">
        <title>Horizontally acquired antibacterial genes associated with adaptive radiation of ladybird beetles.</title>
        <authorList>
            <person name="Li H.S."/>
            <person name="Tang X.F."/>
            <person name="Huang Y.H."/>
            <person name="Xu Z.Y."/>
            <person name="Chen M.L."/>
            <person name="Du X.Y."/>
            <person name="Qiu B.Y."/>
            <person name="Chen P.T."/>
            <person name="Zhang W."/>
            <person name="Slipinski A."/>
            <person name="Escalona H.E."/>
            <person name="Waterhouse R.M."/>
            <person name="Zwick A."/>
            <person name="Pang H."/>
        </authorList>
    </citation>
    <scope>NUCLEOTIDE SEQUENCE [LARGE SCALE GENOMIC DNA]</scope>
    <source>
        <strain evidence="1">SYSU2018</strain>
    </source>
</reference>